<organism evidence="1 2">
    <name type="scientific">Spirodela intermedia</name>
    <name type="common">Intermediate duckweed</name>
    <dbReference type="NCBI Taxonomy" id="51605"/>
    <lineage>
        <taxon>Eukaryota</taxon>
        <taxon>Viridiplantae</taxon>
        <taxon>Streptophyta</taxon>
        <taxon>Embryophyta</taxon>
        <taxon>Tracheophyta</taxon>
        <taxon>Spermatophyta</taxon>
        <taxon>Magnoliopsida</taxon>
        <taxon>Liliopsida</taxon>
        <taxon>Araceae</taxon>
        <taxon>Lemnoideae</taxon>
        <taxon>Spirodela</taxon>
    </lineage>
</organism>
<keyword evidence="2" id="KW-1185">Reference proteome</keyword>
<accession>A0A7I8LHG9</accession>
<dbReference type="PANTHER" id="PTHR33223:SF6">
    <property type="entry name" value="CCHC-TYPE DOMAIN-CONTAINING PROTEIN"/>
    <property type="match status" value="1"/>
</dbReference>
<dbReference type="OrthoDB" id="694224at2759"/>
<dbReference type="EMBL" id="LR746279">
    <property type="protein sequence ID" value="CAA7409292.1"/>
    <property type="molecule type" value="Genomic_DNA"/>
</dbReference>
<proteinExistence type="predicted"/>
<dbReference type="AlphaFoldDB" id="A0A7I8LHG9"/>
<reference evidence="1" key="1">
    <citation type="submission" date="2020-02" db="EMBL/GenBank/DDBJ databases">
        <authorList>
            <person name="Scholz U."/>
            <person name="Mascher M."/>
            <person name="Fiebig A."/>
        </authorList>
    </citation>
    <scope>NUCLEOTIDE SEQUENCE</scope>
</reference>
<dbReference type="PANTHER" id="PTHR33223">
    <property type="entry name" value="CCHC-TYPE DOMAIN-CONTAINING PROTEIN"/>
    <property type="match status" value="1"/>
</dbReference>
<protein>
    <submittedName>
        <fullName evidence="1">Uncharacterized protein</fullName>
    </submittedName>
</protein>
<dbReference type="Proteomes" id="UP000663760">
    <property type="component" value="Chromosome 16"/>
</dbReference>
<evidence type="ECO:0000313" key="2">
    <source>
        <dbReference type="Proteomes" id="UP000663760"/>
    </source>
</evidence>
<evidence type="ECO:0000313" key="1">
    <source>
        <dbReference type="EMBL" id="CAA7409292.1"/>
    </source>
</evidence>
<gene>
    <name evidence="1" type="ORF">SI8410_16019970</name>
</gene>
<sequence length="206" mass="24246">MEDNQRENKRMQLHDHSVPLQYRPINRMNAPIENNTNFRVDHHLVQTLPHFHGMAHEEPYKHLEDFSQVCEISHYPNVPIETVKMKLFPFTHKDKAKDWLRALAQELNSWSEMEAAFLKEFYSVDKHLGKRIEVDPYHAAAGEAEDEEEEMKASDEVILTKNKGKNKEDYSENLCNIDIIDECADELYIQGIDLEVCMHHIFIEDN</sequence>
<name>A0A7I8LHG9_SPIIN</name>